<gene>
    <name evidence="8" type="ORF">BJP34_31260</name>
</gene>
<proteinExistence type="inferred from homology"/>
<dbReference type="InterPro" id="IPR038570">
    <property type="entry name" value="HicA_sf"/>
</dbReference>
<dbReference type="InterPro" id="IPR012933">
    <property type="entry name" value="HicA_mRNA_interferase"/>
</dbReference>
<dbReference type="GO" id="GO:0003729">
    <property type="term" value="F:mRNA binding"/>
    <property type="evidence" value="ECO:0007669"/>
    <property type="project" value="InterPro"/>
</dbReference>
<evidence type="ECO:0008006" key="10">
    <source>
        <dbReference type="Google" id="ProtNLM"/>
    </source>
</evidence>
<dbReference type="EMBL" id="CP017599">
    <property type="protein sequence ID" value="AOX03322.1"/>
    <property type="molecule type" value="Genomic_DNA"/>
</dbReference>
<dbReference type="KEGG" id="mpro:BJP34_31260"/>
<evidence type="ECO:0000256" key="3">
    <source>
        <dbReference type="ARBA" id="ARBA00022722"/>
    </source>
</evidence>
<organism evidence="8 9">
    <name type="scientific">Moorena producens PAL-8-15-08-1</name>
    <dbReference type="NCBI Taxonomy" id="1458985"/>
    <lineage>
        <taxon>Bacteria</taxon>
        <taxon>Bacillati</taxon>
        <taxon>Cyanobacteriota</taxon>
        <taxon>Cyanophyceae</taxon>
        <taxon>Coleofasciculales</taxon>
        <taxon>Coleofasciculaceae</taxon>
        <taxon>Moorena</taxon>
    </lineage>
</organism>
<accession>A0A1D8U0A4</accession>
<evidence type="ECO:0000313" key="9">
    <source>
        <dbReference type="Proteomes" id="UP000177870"/>
    </source>
</evidence>
<dbReference type="RefSeq" id="WP_070395705.1">
    <property type="nucleotide sequence ID" value="NZ_CP017599.1"/>
</dbReference>
<keyword evidence="2" id="KW-1277">Toxin-antitoxin system</keyword>
<protein>
    <recommendedName>
        <fullName evidence="10">Addiction module toxin, HicA family</fullName>
    </recommendedName>
</protein>
<dbReference type="OrthoDB" id="9811409at2"/>
<comment type="similarity">
    <text evidence="1">Belongs to the HicA mRNA interferase family.</text>
</comment>
<evidence type="ECO:0000256" key="4">
    <source>
        <dbReference type="ARBA" id="ARBA00022759"/>
    </source>
</evidence>
<evidence type="ECO:0000256" key="5">
    <source>
        <dbReference type="ARBA" id="ARBA00022801"/>
    </source>
</evidence>
<evidence type="ECO:0000313" key="8">
    <source>
        <dbReference type="EMBL" id="AOX03322.1"/>
    </source>
</evidence>
<dbReference type="STRING" id="1458985.BJP34_31260"/>
<evidence type="ECO:0000256" key="7">
    <source>
        <dbReference type="ARBA" id="ARBA00023016"/>
    </source>
</evidence>
<dbReference type="GO" id="GO:0016787">
    <property type="term" value="F:hydrolase activity"/>
    <property type="evidence" value="ECO:0007669"/>
    <property type="project" value="UniProtKB-KW"/>
</dbReference>
<sequence>MGDRIRRMNARQVEAILARYGFDLISQKGSHRKWRNSQQNLQVIVPYHKGRDLPIGTLRNIFVSADIPESEWKG</sequence>
<evidence type="ECO:0000256" key="1">
    <source>
        <dbReference type="ARBA" id="ARBA00006620"/>
    </source>
</evidence>
<evidence type="ECO:0000256" key="6">
    <source>
        <dbReference type="ARBA" id="ARBA00022884"/>
    </source>
</evidence>
<keyword evidence="3" id="KW-0540">Nuclease</keyword>
<dbReference type="Proteomes" id="UP000177870">
    <property type="component" value="Chromosome"/>
</dbReference>
<keyword evidence="5" id="KW-0378">Hydrolase</keyword>
<keyword evidence="6" id="KW-0694">RNA-binding</keyword>
<dbReference type="Pfam" id="PF07927">
    <property type="entry name" value="HicA_toxin"/>
    <property type="match status" value="1"/>
</dbReference>
<dbReference type="SUPFAM" id="SSF54786">
    <property type="entry name" value="YcfA/nrd intein domain"/>
    <property type="match status" value="1"/>
</dbReference>
<name>A0A1D8U0A4_9CYAN</name>
<reference evidence="9" key="1">
    <citation type="submission" date="2016-10" db="EMBL/GenBank/DDBJ databases">
        <title>Comparative genomics uncovers the prolific and rare metabolic potential of the cyanobacterial genus Moorea.</title>
        <authorList>
            <person name="Leao T."/>
            <person name="Castelao G."/>
            <person name="Korobeynikov A."/>
            <person name="Monroe E.A."/>
            <person name="Podell S."/>
            <person name="Glukhov E."/>
            <person name="Allen E."/>
            <person name="Gerwick W.H."/>
            <person name="Gerwick L."/>
        </authorList>
    </citation>
    <scope>NUCLEOTIDE SEQUENCE [LARGE SCALE GENOMIC DNA]</scope>
    <source>
        <strain evidence="9">PAL-8-15-08-1</strain>
    </source>
</reference>
<dbReference type="Gene3D" id="3.30.920.30">
    <property type="entry name" value="Hypothetical protein"/>
    <property type="match status" value="1"/>
</dbReference>
<keyword evidence="7" id="KW-0346">Stress response</keyword>
<dbReference type="GO" id="GO:0004519">
    <property type="term" value="F:endonuclease activity"/>
    <property type="evidence" value="ECO:0007669"/>
    <property type="project" value="UniProtKB-KW"/>
</dbReference>
<keyword evidence="4" id="KW-0255">Endonuclease</keyword>
<dbReference type="AlphaFoldDB" id="A0A1D8U0A4"/>
<evidence type="ECO:0000256" key="2">
    <source>
        <dbReference type="ARBA" id="ARBA00022649"/>
    </source>
</evidence>